<protein>
    <recommendedName>
        <fullName evidence="1">Integrase zinc-binding domain-containing protein</fullName>
    </recommendedName>
</protein>
<dbReference type="AlphaFoldDB" id="A0AAV5WWJ6"/>
<dbReference type="InterPro" id="IPR041588">
    <property type="entry name" value="Integrase_H2C2"/>
</dbReference>
<dbReference type="Gene3D" id="1.10.340.70">
    <property type="match status" value="1"/>
</dbReference>
<dbReference type="Proteomes" id="UP001432322">
    <property type="component" value="Unassembled WGS sequence"/>
</dbReference>
<comment type="caution">
    <text evidence="2">The sequence shown here is derived from an EMBL/GenBank/DDBJ whole genome shotgun (WGS) entry which is preliminary data.</text>
</comment>
<reference evidence="2" key="1">
    <citation type="submission" date="2023-10" db="EMBL/GenBank/DDBJ databases">
        <title>Genome assembly of Pristionchus species.</title>
        <authorList>
            <person name="Yoshida K."/>
            <person name="Sommer R.J."/>
        </authorList>
    </citation>
    <scope>NUCLEOTIDE SEQUENCE</scope>
    <source>
        <strain evidence="2">RS5133</strain>
    </source>
</reference>
<accession>A0AAV5WWJ6</accession>
<dbReference type="EMBL" id="BTSY01000006">
    <property type="protein sequence ID" value="GMT34137.1"/>
    <property type="molecule type" value="Genomic_DNA"/>
</dbReference>
<dbReference type="FunFam" id="1.10.340.70:FF:000001">
    <property type="entry name" value="Retrovirus-related Pol polyprotein from transposon gypsy-like Protein"/>
    <property type="match status" value="1"/>
</dbReference>
<evidence type="ECO:0000313" key="3">
    <source>
        <dbReference type="Proteomes" id="UP001432322"/>
    </source>
</evidence>
<gene>
    <name evidence="2" type="ORF">PFISCL1PPCAC_25434</name>
</gene>
<keyword evidence="3" id="KW-1185">Reference proteome</keyword>
<proteinExistence type="predicted"/>
<organism evidence="2 3">
    <name type="scientific">Pristionchus fissidentatus</name>
    <dbReference type="NCBI Taxonomy" id="1538716"/>
    <lineage>
        <taxon>Eukaryota</taxon>
        <taxon>Metazoa</taxon>
        <taxon>Ecdysozoa</taxon>
        <taxon>Nematoda</taxon>
        <taxon>Chromadorea</taxon>
        <taxon>Rhabditida</taxon>
        <taxon>Rhabditina</taxon>
        <taxon>Diplogasteromorpha</taxon>
        <taxon>Diplogasteroidea</taxon>
        <taxon>Neodiplogasteridae</taxon>
        <taxon>Pristionchus</taxon>
    </lineage>
</organism>
<sequence>MINVVRTRQMTAEERGDAERRRQLLEDVEEKENIDQWVADQAKDQWVLKMLQKLDEVKIGKRDLGEDVVVSGTNKKTCLADWTVSDGILYLLGEDHEQKLYIPEGRRDRFIQDIHDSPLSGHLSIKKLVQKLSQEVFWGTMLKDVQKVVRAYMVDVDVDDYKRRLNWMMEKTRTIVVSRLEGERRKMKVMYDENSKNNRGKLPVVGDRVYVKMKPKQGDLKKMVWQFEGPYRVVGRSDTTVTVVKVGNGFEDGGNTDKKVV</sequence>
<evidence type="ECO:0000313" key="2">
    <source>
        <dbReference type="EMBL" id="GMT34137.1"/>
    </source>
</evidence>
<feature type="domain" description="Integrase zinc-binding" evidence="1">
    <location>
        <begin position="102"/>
        <end position="151"/>
    </location>
</feature>
<evidence type="ECO:0000259" key="1">
    <source>
        <dbReference type="Pfam" id="PF17921"/>
    </source>
</evidence>
<name>A0AAV5WWJ6_9BILA</name>
<dbReference type="Pfam" id="PF17921">
    <property type="entry name" value="Integrase_H2C2"/>
    <property type="match status" value="1"/>
</dbReference>